<dbReference type="AlphaFoldDB" id="X0VY71"/>
<comment type="caution">
    <text evidence="1">The sequence shown here is derived from an EMBL/GenBank/DDBJ whole genome shotgun (WGS) entry which is preliminary data.</text>
</comment>
<sequence length="39" mass="4284">MLFKKLLLAIFGVFIATNIWASPINDFIRGDDSDVVEGG</sequence>
<gene>
    <name evidence="1" type="ORF">S01H1_50528</name>
</gene>
<protein>
    <recommendedName>
        <fullName evidence="2">Secreted protein</fullName>
    </recommendedName>
</protein>
<name>X0VY71_9ZZZZ</name>
<accession>X0VY71</accession>
<dbReference type="EMBL" id="BARS01032559">
    <property type="protein sequence ID" value="GAG16027.1"/>
    <property type="molecule type" value="Genomic_DNA"/>
</dbReference>
<evidence type="ECO:0008006" key="2">
    <source>
        <dbReference type="Google" id="ProtNLM"/>
    </source>
</evidence>
<feature type="non-terminal residue" evidence="1">
    <location>
        <position position="39"/>
    </location>
</feature>
<reference evidence="1" key="1">
    <citation type="journal article" date="2014" name="Front. Microbiol.">
        <title>High frequency of phylogenetically diverse reductive dehalogenase-homologous genes in deep subseafloor sedimentary metagenomes.</title>
        <authorList>
            <person name="Kawai M."/>
            <person name="Futagami T."/>
            <person name="Toyoda A."/>
            <person name="Takaki Y."/>
            <person name="Nishi S."/>
            <person name="Hori S."/>
            <person name="Arai W."/>
            <person name="Tsubouchi T."/>
            <person name="Morono Y."/>
            <person name="Uchiyama I."/>
            <person name="Ito T."/>
            <person name="Fujiyama A."/>
            <person name="Inagaki F."/>
            <person name="Takami H."/>
        </authorList>
    </citation>
    <scope>NUCLEOTIDE SEQUENCE</scope>
    <source>
        <strain evidence="1">Expedition CK06-06</strain>
    </source>
</reference>
<organism evidence="1">
    <name type="scientific">marine sediment metagenome</name>
    <dbReference type="NCBI Taxonomy" id="412755"/>
    <lineage>
        <taxon>unclassified sequences</taxon>
        <taxon>metagenomes</taxon>
        <taxon>ecological metagenomes</taxon>
    </lineage>
</organism>
<evidence type="ECO:0000313" key="1">
    <source>
        <dbReference type="EMBL" id="GAG16027.1"/>
    </source>
</evidence>
<proteinExistence type="predicted"/>